<dbReference type="Proteomes" id="UP000019116">
    <property type="component" value="Chromosome 6D"/>
</dbReference>
<dbReference type="InterPro" id="IPR044997">
    <property type="entry name" value="F-box_plant"/>
</dbReference>
<keyword evidence="5" id="KW-1185">Reference proteome</keyword>
<dbReference type="InterPro" id="IPR036047">
    <property type="entry name" value="F-box-like_dom_sf"/>
</dbReference>
<dbReference type="Gramene" id="TraesWEE_scaffold_139651_01G000100.1">
    <property type="protein sequence ID" value="TraesWEE_scaffold_139651_01G000100.1"/>
    <property type="gene ID" value="TraesWEE_scaffold_139651_01G000100"/>
</dbReference>
<dbReference type="InterPro" id="IPR001810">
    <property type="entry name" value="F-box_dom"/>
</dbReference>
<dbReference type="Gene3D" id="3.80.10.10">
    <property type="entry name" value="Ribonuclease Inhibitor"/>
    <property type="match status" value="1"/>
</dbReference>
<name>A0A3B6QKV6_WHEAT</name>
<sequence length="454" mass="51240">MKFNRGRRHRRNSKAEVGSGGMLSKLPGDIQACNGDRLSELPADVLLNILERVGTLDAVRTCILSKQMQKLPAMLSQIVIDLSPRDLFQKSDVVADVTNKILSRRPPRITIRKLKLKFVLSPSRCLSIGKSVGLAMATQKFDAAEFEIMRRWISIFSLMPIACSLLSNIPNILSNCKRLESLSFFMCGVGISSVLHVEHTQLIELVMSYCVFKTVELSSLPKLQMMTFGDWPCDENPLVLGFVPQISKLSLANPNFSGKTHNLSKLLANAPTVNDLFLEFRSEKIWVQPECPKVLAPVLAKLRFVNLDHLPEECDISWTMFLLEAAPSVEDLCITVWDHKCRKKSHKSYSEKTDVKWEASDPDFKHKNLARLTIYGFQSDDNFTRYVRRVIQAAVNIRKVSLHDRKVCKLCAEKFPHAEVRPSGYPRTSEEMDLSRKKMTAASAAACPDIHFCS</sequence>
<reference evidence="4" key="1">
    <citation type="submission" date="2018-08" db="EMBL/GenBank/DDBJ databases">
        <authorList>
            <person name="Rossello M."/>
        </authorList>
    </citation>
    <scope>NUCLEOTIDE SEQUENCE [LARGE SCALE GENOMIC DNA]</scope>
    <source>
        <strain evidence="4">cv. Chinese Spring</strain>
    </source>
</reference>
<organism evidence="4">
    <name type="scientific">Triticum aestivum</name>
    <name type="common">Wheat</name>
    <dbReference type="NCBI Taxonomy" id="4565"/>
    <lineage>
        <taxon>Eukaryota</taxon>
        <taxon>Viridiplantae</taxon>
        <taxon>Streptophyta</taxon>
        <taxon>Embryophyta</taxon>
        <taxon>Tracheophyta</taxon>
        <taxon>Spermatophyta</taxon>
        <taxon>Magnoliopsida</taxon>
        <taxon>Liliopsida</taxon>
        <taxon>Poales</taxon>
        <taxon>Poaceae</taxon>
        <taxon>BOP clade</taxon>
        <taxon>Pooideae</taxon>
        <taxon>Triticodae</taxon>
        <taxon>Triticeae</taxon>
        <taxon>Triticinae</taxon>
        <taxon>Triticum</taxon>
    </lineage>
</organism>
<feature type="compositionally biased region" description="Basic residues" evidence="1">
    <location>
        <begin position="1"/>
        <end position="12"/>
    </location>
</feature>
<dbReference type="EnsemblPlants" id="TraesCS6D02G381500.1">
    <property type="protein sequence ID" value="TraesCS6D02G381500.1"/>
    <property type="gene ID" value="TraesCS6D02G381500"/>
</dbReference>
<dbReference type="Gramene" id="TraesCS6D03G0879200.2">
    <property type="protein sequence ID" value="TraesCS6D03G0879200.2.CDS"/>
    <property type="gene ID" value="TraesCS6D03G0879200"/>
</dbReference>
<dbReference type="AlphaFoldDB" id="A0A3B6QKV6"/>
<proteinExistence type="predicted"/>
<evidence type="ECO:0000259" key="2">
    <source>
        <dbReference type="Pfam" id="PF00646"/>
    </source>
</evidence>
<dbReference type="Pfam" id="PF23622">
    <property type="entry name" value="LRR_At1g61320_AtMIF1"/>
    <property type="match status" value="1"/>
</dbReference>
<feature type="domain" description="F-box" evidence="2">
    <location>
        <begin position="38"/>
        <end position="71"/>
    </location>
</feature>
<dbReference type="SUPFAM" id="SSF52047">
    <property type="entry name" value="RNI-like"/>
    <property type="match status" value="1"/>
</dbReference>
<dbReference type="SUPFAM" id="SSF81383">
    <property type="entry name" value="F-box domain"/>
    <property type="match status" value="1"/>
</dbReference>
<dbReference type="InterPro" id="IPR032675">
    <property type="entry name" value="LRR_dom_sf"/>
</dbReference>
<dbReference type="PANTHER" id="PTHR32153">
    <property type="entry name" value="OJ000223_09.16 PROTEIN"/>
    <property type="match status" value="1"/>
</dbReference>
<feature type="domain" description="At1g61320/AtMIF1 LRR" evidence="3">
    <location>
        <begin position="170"/>
        <end position="413"/>
    </location>
</feature>
<dbReference type="InterPro" id="IPR055357">
    <property type="entry name" value="LRR_At1g61320_AtMIF1"/>
</dbReference>
<dbReference type="Gramene" id="TraesCS6D02G381500.1">
    <property type="protein sequence ID" value="TraesCS6D02G381500.1"/>
    <property type="gene ID" value="TraesCS6D02G381500"/>
</dbReference>
<evidence type="ECO:0000259" key="3">
    <source>
        <dbReference type="Pfam" id="PF23622"/>
    </source>
</evidence>
<protein>
    <submittedName>
        <fullName evidence="4">Uncharacterized protein</fullName>
    </submittedName>
</protein>
<accession>A0A3B6QKV6</accession>
<dbReference type="Pfam" id="PF00646">
    <property type="entry name" value="F-box"/>
    <property type="match status" value="1"/>
</dbReference>
<evidence type="ECO:0000256" key="1">
    <source>
        <dbReference type="SAM" id="MobiDB-lite"/>
    </source>
</evidence>
<evidence type="ECO:0000313" key="4">
    <source>
        <dbReference type="EnsemblPlants" id="TraesCS6D02G381500.1"/>
    </source>
</evidence>
<evidence type="ECO:0000313" key="5">
    <source>
        <dbReference type="Proteomes" id="UP000019116"/>
    </source>
</evidence>
<feature type="region of interest" description="Disordered" evidence="1">
    <location>
        <begin position="1"/>
        <end position="22"/>
    </location>
</feature>
<reference evidence="4" key="2">
    <citation type="submission" date="2018-10" db="UniProtKB">
        <authorList>
            <consortium name="EnsemblPlants"/>
        </authorList>
    </citation>
    <scope>IDENTIFICATION</scope>
</reference>
<dbReference type="STRING" id="4565.A0A3B6QKV6"/>